<dbReference type="Proteomes" id="UP000006672">
    <property type="component" value="Unassembled WGS sequence"/>
</dbReference>
<reference evidence="1" key="2">
    <citation type="submission" date="2019-04" db="EMBL/GenBank/DDBJ databases">
        <authorList>
            <person name="Howe K."/>
            <person name="Paulini M."/>
            <person name="Williams G."/>
        </authorList>
    </citation>
    <scope>NUCLEOTIDE SEQUENCE [LARGE SCALE GENOMIC DNA]</scope>
    <source>
        <strain evidence="1">FR3</strain>
    </source>
</reference>
<organism evidence="1">
    <name type="scientific">Brugia malayi</name>
    <name type="common">Filarial nematode worm</name>
    <dbReference type="NCBI Taxonomy" id="6279"/>
    <lineage>
        <taxon>Eukaryota</taxon>
        <taxon>Metazoa</taxon>
        <taxon>Ecdysozoa</taxon>
        <taxon>Nematoda</taxon>
        <taxon>Chromadorea</taxon>
        <taxon>Rhabditida</taxon>
        <taxon>Spirurina</taxon>
        <taxon>Spiruromorpha</taxon>
        <taxon>Filarioidea</taxon>
        <taxon>Onchocercidae</taxon>
        <taxon>Brugia</taxon>
    </lineage>
</organism>
<protein>
    <submittedName>
        <fullName evidence="1 3">Uncharacterized protein</fullName>
    </submittedName>
</protein>
<evidence type="ECO:0000313" key="1">
    <source>
        <dbReference type="EMBL" id="VIO91871.1"/>
    </source>
</evidence>
<gene>
    <name evidence="1 3" type="primary">Bm18172</name>
    <name evidence="1" type="ORF">BM_BM18172</name>
</gene>
<name>A0A4E9FEK9_BRUMA</name>
<dbReference type="RefSeq" id="XP_042933231.1">
    <property type="nucleotide sequence ID" value="XM_043077297.1"/>
</dbReference>
<accession>A0A4E9FEK9</accession>
<sequence length="41" mass="4835">MGLRGIIRIYAHGERSETKFLRTKDHNRPFAWSMAKYPGEI</sequence>
<evidence type="ECO:0000313" key="3">
    <source>
        <dbReference type="WBParaSite" id="Bm18172.1"/>
    </source>
</evidence>
<dbReference type="WBParaSite" id="Bm18172.1">
    <property type="protein sequence ID" value="Bm18172.1"/>
    <property type="gene ID" value="WBGene00269312"/>
</dbReference>
<dbReference type="EMBL" id="CAAKNF010000192">
    <property type="protein sequence ID" value="VIO91871.1"/>
    <property type="molecule type" value="Genomic_DNA"/>
</dbReference>
<reference evidence="2" key="1">
    <citation type="journal article" date="2007" name="Science">
        <title>Draft genome of the filarial nematode parasite Brugia malayi.</title>
        <authorList>
            <person name="Ghedin E."/>
            <person name="Wang S."/>
            <person name="Spiro D."/>
            <person name="Caler E."/>
            <person name="Zhao Q."/>
            <person name="Crabtree J."/>
            <person name="Allen J.E."/>
            <person name="Delcher A.L."/>
            <person name="Guiliano D.B."/>
            <person name="Miranda-Saavedra D."/>
            <person name="Angiuoli S.V."/>
            <person name="Creasy T."/>
            <person name="Amedeo P."/>
            <person name="Haas B."/>
            <person name="El-Sayed N.M."/>
            <person name="Wortman J.R."/>
            <person name="Feldblyum T."/>
            <person name="Tallon L."/>
            <person name="Schatz M."/>
            <person name="Shumway M."/>
            <person name="Koo H."/>
            <person name="Salzberg S.L."/>
            <person name="Schobel S."/>
            <person name="Pertea M."/>
            <person name="Pop M."/>
            <person name="White O."/>
            <person name="Barton G.J."/>
            <person name="Carlow C.K."/>
            <person name="Crawford M.J."/>
            <person name="Daub J."/>
            <person name="Dimmic M.W."/>
            <person name="Estes C.F."/>
            <person name="Foster J.M."/>
            <person name="Ganatra M."/>
            <person name="Gregory W.F."/>
            <person name="Johnson N.M."/>
            <person name="Jin J."/>
            <person name="Komuniecki R."/>
            <person name="Korf I."/>
            <person name="Kumar S."/>
            <person name="Laney S."/>
            <person name="Li B.W."/>
            <person name="Li W."/>
            <person name="Lindblom T.H."/>
            <person name="Lustigman S."/>
            <person name="Ma D."/>
            <person name="Maina C.V."/>
            <person name="Martin D.M."/>
            <person name="McCarter J.P."/>
            <person name="McReynolds L."/>
            <person name="Mitreva M."/>
            <person name="Nutman T.B."/>
            <person name="Parkinson J."/>
            <person name="Peregrin-Alvarez J.M."/>
            <person name="Poole C."/>
            <person name="Ren Q."/>
            <person name="Saunders L."/>
            <person name="Sluder A.E."/>
            <person name="Smith K."/>
            <person name="Stanke M."/>
            <person name="Unnasch T.R."/>
            <person name="Ware J."/>
            <person name="Wei A.D."/>
            <person name="Weil G."/>
            <person name="Williams D.J."/>
            <person name="Zhang Y."/>
            <person name="Williams S.A."/>
            <person name="Fraser-Liggett C."/>
            <person name="Slatko B."/>
            <person name="Blaxter M.L."/>
            <person name="Scott A.L."/>
        </authorList>
    </citation>
    <scope>NUCLEOTIDE SEQUENCE</scope>
    <source>
        <strain evidence="2">FR3</strain>
    </source>
</reference>
<dbReference type="CTD" id="66059204"/>
<accession>A0A5S6PFH1</accession>
<proteinExistence type="predicted"/>
<dbReference type="AlphaFoldDB" id="A0A4E9FEK9"/>
<keyword evidence="2" id="KW-1185">Reference proteome</keyword>
<dbReference type="GeneID" id="66059204"/>
<reference evidence="3" key="3">
    <citation type="submission" date="2019-12" db="UniProtKB">
        <authorList>
            <consortium name="WormBaseParasite"/>
        </authorList>
    </citation>
    <scope>IDENTIFICATION</scope>
</reference>
<dbReference type="KEGG" id="bmy:BM_BM18172"/>
<evidence type="ECO:0000313" key="2">
    <source>
        <dbReference type="Proteomes" id="UP000006672"/>
    </source>
</evidence>